<dbReference type="InterPro" id="IPR020097">
    <property type="entry name" value="PsdUridine_synth_TruA_a/b_dom"/>
</dbReference>
<feature type="region of interest" description="Disordered" evidence="7">
    <location>
        <begin position="48"/>
        <end position="104"/>
    </location>
</feature>
<evidence type="ECO:0000259" key="8">
    <source>
        <dbReference type="Pfam" id="PF01416"/>
    </source>
</evidence>
<comment type="catalytic activity">
    <reaction evidence="4">
        <text>a uridine in tRNA = a pseudouridine in tRNA</text>
        <dbReference type="Rhea" id="RHEA:54572"/>
        <dbReference type="Rhea" id="RHEA-COMP:13339"/>
        <dbReference type="Rhea" id="RHEA-COMP:13934"/>
        <dbReference type="ChEBI" id="CHEBI:65314"/>
        <dbReference type="ChEBI" id="CHEBI:65315"/>
    </reaction>
</comment>
<dbReference type="CDD" id="cd02568">
    <property type="entry name" value="PseudoU_synth_PUS1_PUS2"/>
    <property type="match status" value="1"/>
</dbReference>
<dbReference type="GO" id="GO:0031119">
    <property type="term" value="P:tRNA pseudouridine synthesis"/>
    <property type="evidence" value="ECO:0007669"/>
    <property type="project" value="InterPro"/>
</dbReference>
<feature type="binding site" evidence="6">
    <location>
        <position position="228"/>
    </location>
    <ligand>
        <name>substrate</name>
    </ligand>
</feature>
<dbReference type="InterPro" id="IPR020103">
    <property type="entry name" value="PsdUridine_synth_cat_dom_sf"/>
</dbReference>
<evidence type="ECO:0000256" key="1">
    <source>
        <dbReference type="ARBA" id="ARBA00009375"/>
    </source>
</evidence>
<keyword evidence="2" id="KW-0819">tRNA processing</keyword>
<dbReference type="InterPro" id="IPR001406">
    <property type="entry name" value="PsdUridine_synth_TruA"/>
</dbReference>
<dbReference type="AlphaFoldDB" id="A0A163TDX2"/>
<dbReference type="InterPro" id="IPR041708">
    <property type="entry name" value="PUS1/PUS2-like"/>
</dbReference>
<evidence type="ECO:0000256" key="3">
    <source>
        <dbReference type="ARBA" id="ARBA00023235"/>
    </source>
</evidence>
<dbReference type="GO" id="GO:0005634">
    <property type="term" value="C:nucleus"/>
    <property type="evidence" value="ECO:0007669"/>
    <property type="project" value="TreeGrafter"/>
</dbReference>
<dbReference type="GO" id="GO:0003723">
    <property type="term" value="F:RNA binding"/>
    <property type="evidence" value="ECO:0007669"/>
    <property type="project" value="InterPro"/>
</dbReference>
<gene>
    <name evidence="9" type="primary">ABSGL_09768.1 scaffold 11617</name>
</gene>
<protein>
    <recommendedName>
        <fullName evidence="8">Pseudouridine synthase I TruA alpha/beta domain-containing protein</fullName>
    </recommendedName>
</protein>
<reference evidence="9" key="1">
    <citation type="submission" date="2016-04" db="EMBL/GenBank/DDBJ databases">
        <authorList>
            <person name="Evans L.H."/>
            <person name="Alamgir A."/>
            <person name="Owens N."/>
            <person name="Weber N.D."/>
            <person name="Virtaneva K."/>
            <person name="Barbian K."/>
            <person name="Babar A."/>
            <person name="Rosenke K."/>
        </authorList>
    </citation>
    <scope>NUCLEOTIDE SEQUENCE [LARGE SCALE GENOMIC DNA]</scope>
    <source>
        <strain evidence="9">CBS 101.48</strain>
    </source>
</reference>
<evidence type="ECO:0000256" key="4">
    <source>
        <dbReference type="ARBA" id="ARBA00036943"/>
    </source>
</evidence>
<dbReference type="Pfam" id="PF01416">
    <property type="entry name" value="PseudoU_synth_1"/>
    <property type="match status" value="1"/>
</dbReference>
<dbReference type="PANTHER" id="PTHR11142">
    <property type="entry name" value="PSEUDOURIDYLATE SYNTHASE"/>
    <property type="match status" value="1"/>
</dbReference>
<evidence type="ECO:0000256" key="7">
    <source>
        <dbReference type="SAM" id="MobiDB-lite"/>
    </source>
</evidence>
<dbReference type="GO" id="GO:0009982">
    <property type="term" value="F:pseudouridine synthase activity"/>
    <property type="evidence" value="ECO:0007669"/>
    <property type="project" value="InterPro"/>
</dbReference>
<dbReference type="NCBIfam" id="TIGR00071">
    <property type="entry name" value="hisT_truA"/>
    <property type="match status" value="1"/>
</dbReference>
<evidence type="ECO:0000256" key="6">
    <source>
        <dbReference type="PIRSR" id="PIRSR641708-2"/>
    </source>
</evidence>
<dbReference type="FunFam" id="3.30.70.580:FF:000002">
    <property type="entry name" value="tRNA pseudouridine synthase"/>
    <property type="match status" value="1"/>
</dbReference>
<feature type="domain" description="Pseudouridine synthase I TruA alpha/beta" evidence="8">
    <location>
        <begin position="295"/>
        <end position="401"/>
    </location>
</feature>
<proteinExistence type="inferred from homology"/>
<dbReference type="GO" id="GO:1990481">
    <property type="term" value="P:mRNA pseudouridine synthesis"/>
    <property type="evidence" value="ECO:0007669"/>
    <property type="project" value="TreeGrafter"/>
</dbReference>
<comment type="similarity">
    <text evidence="1">Belongs to the tRNA pseudouridine synthase TruA family.</text>
</comment>
<dbReference type="STRING" id="4829.A0A163TDX2"/>
<accession>A0A163TDX2</accession>
<feature type="active site" description="Nucleophile" evidence="5">
    <location>
        <position position="170"/>
    </location>
</feature>
<evidence type="ECO:0000256" key="5">
    <source>
        <dbReference type="PIRSR" id="PIRSR641708-1"/>
    </source>
</evidence>
<keyword evidence="3" id="KW-0413">Isomerase</keyword>
<keyword evidence="10" id="KW-1185">Reference proteome</keyword>
<dbReference type="Gene3D" id="3.30.70.660">
    <property type="entry name" value="Pseudouridine synthase I, catalytic domain, C-terminal subdomain"/>
    <property type="match status" value="1"/>
</dbReference>
<feature type="region of interest" description="Disordered" evidence="7">
    <location>
        <begin position="1"/>
        <end position="24"/>
    </location>
</feature>
<sequence>MGSILSKSTKTESTIGVKRPVSDVEDETIMTVDTSTNNNNEGLVIQETTSTTTTTTTKKRFKTSKDRKAHFEKERTWKDDANEEEETTTRPPNTNPNKEQRHPKRKVALLLGFCGTGYQGMQFAISFISNPGATTIESALFDALVKANAISAANSESPKKVHWVRTARTDKGVHAAGNVVSLKMQFPYSDEIMLAKINEQLPEQIRVWGITDVMRSFHAKTNCDSRVYEYLLPSYAFSAPVAKILRDEPTSDSDMKIMSNDGSIVKYVSRATDAEVKEKEAYRISDSQLDSFRKALDMYKGTHNFHNYTVGRPYTDASNKRYIMDITVAEPLYIDNVEWISVKLHGQSFMLHQIRKMISMAVLVVRSGTPLTLIEDSFGPQKINIPKAPALGLLLERPVFDSYNNRLGAKKLQKEHPRIEFNAHKDTIDAFKQKWVYSKMFEAEREERGFDTFLTSVDNSFTDNFKYLNPDGVIPDECIVVTKYSKEQQSRTDEDQIGEDD</sequence>
<evidence type="ECO:0000256" key="2">
    <source>
        <dbReference type="ARBA" id="ARBA00022694"/>
    </source>
</evidence>
<dbReference type="OMA" id="NKAFDCR"/>
<feature type="compositionally biased region" description="Basic and acidic residues" evidence="7">
    <location>
        <begin position="63"/>
        <end position="80"/>
    </location>
</feature>
<dbReference type="FunCoup" id="A0A163TDX2">
    <property type="interactions" value="864"/>
</dbReference>
<dbReference type="InterPro" id="IPR020094">
    <property type="entry name" value="TruA/RsuA/RluB/E/F_N"/>
</dbReference>
<dbReference type="Gene3D" id="3.30.70.580">
    <property type="entry name" value="Pseudouridine synthase I, catalytic domain, N-terminal subdomain"/>
    <property type="match status" value="1"/>
</dbReference>
<dbReference type="SUPFAM" id="SSF55120">
    <property type="entry name" value="Pseudouridine synthase"/>
    <property type="match status" value="1"/>
</dbReference>
<dbReference type="Proteomes" id="UP000078561">
    <property type="component" value="Unassembled WGS sequence"/>
</dbReference>
<evidence type="ECO:0000313" key="10">
    <source>
        <dbReference type="Proteomes" id="UP000078561"/>
    </source>
</evidence>
<dbReference type="InterPro" id="IPR020095">
    <property type="entry name" value="PsdUridine_synth_TruA_C"/>
</dbReference>
<name>A0A163TDX2_ABSGL</name>
<evidence type="ECO:0000313" key="9">
    <source>
        <dbReference type="EMBL" id="SAM03912.1"/>
    </source>
</evidence>
<dbReference type="InParanoid" id="A0A163TDX2"/>
<dbReference type="PANTHER" id="PTHR11142:SF4">
    <property type="entry name" value="PSEUDOURIDYLATE SYNTHASE 1 HOMOLOG"/>
    <property type="match status" value="1"/>
</dbReference>
<dbReference type="OrthoDB" id="10256309at2759"/>
<dbReference type="EMBL" id="LT554307">
    <property type="protein sequence ID" value="SAM03912.1"/>
    <property type="molecule type" value="Genomic_DNA"/>
</dbReference>
<feature type="compositionally biased region" description="Polar residues" evidence="7">
    <location>
        <begin position="1"/>
        <end position="14"/>
    </location>
</feature>
<organism evidence="9">
    <name type="scientific">Absidia glauca</name>
    <name type="common">Pin mould</name>
    <dbReference type="NCBI Taxonomy" id="4829"/>
    <lineage>
        <taxon>Eukaryota</taxon>
        <taxon>Fungi</taxon>
        <taxon>Fungi incertae sedis</taxon>
        <taxon>Mucoromycota</taxon>
        <taxon>Mucoromycotina</taxon>
        <taxon>Mucoromycetes</taxon>
        <taxon>Mucorales</taxon>
        <taxon>Cunninghamellaceae</taxon>
        <taxon>Absidia</taxon>
    </lineage>
</organism>